<dbReference type="SUPFAM" id="SSF52540">
    <property type="entry name" value="P-loop containing nucleoside triphosphate hydrolases"/>
    <property type="match status" value="1"/>
</dbReference>
<dbReference type="EMBL" id="DF933856">
    <property type="protein sequence ID" value="GAM43937.1"/>
    <property type="molecule type" value="Genomic_DNA"/>
</dbReference>
<protein>
    <submittedName>
        <fullName evidence="1">Kinesin</fullName>
    </submittedName>
</protein>
<dbReference type="PANTHER" id="PTHR46082:SF6">
    <property type="entry name" value="AAA+ ATPASE DOMAIN-CONTAINING PROTEIN-RELATED"/>
    <property type="match status" value="1"/>
</dbReference>
<dbReference type="SUPFAM" id="SSF48452">
    <property type="entry name" value="TPR-like"/>
    <property type="match status" value="2"/>
</dbReference>
<dbReference type="Gene3D" id="1.25.40.10">
    <property type="entry name" value="Tetratricopeptide repeat domain"/>
    <property type="match status" value="2"/>
</dbReference>
<proteinExistence type="predicted"/>
<evidence type="ECO:0000313" key="1">
    <source>
        <dbReference type="EMBL" id="GAM43937.1"/>
    </source>
</evidence>
<reference evidence="2" key="1">
    <citation type="journal article" date="2015" name="Genome Announc.">
        <title>Draft genome sequence of Talaromyces cellulolyticus strain Y-94, a source of lignocellulosic biomass-degrading enzymes.</title>
        <authorList>
            <person name="Fujii T."/>
            <person name="Koike H."/>
            <person name="Sawayama S."/>
            <person name="Yano S."/>
            <person name="Inoue H."/>
        </authorList>
    </citation>
    <scope>NUCLEOTIDE SEQUENCE [LARGE SCALE GENOMIC DNA]</scope>
    <source>
        <strain evidence="2">Y-94</strain>
    </source>
</reference>
<dbReference type="Proteomes" id="UP000053095">
    <property type="component" value="Unassembled WGS sequence"/>
</dbReference>
<name>A0A6V8HPI6_TALPI</name>
<dbReference type="InterPro" id="IPR027417">
    <property type="entry name" value="P-loop_NTPase"/>
</dbReference>
<dbReference type="Pfam" id="PF13424">
    <property type="entry name" value="TPR_12"/>
    <property type="match status" value="1"/>
</dbReference>
<evidence type="ECO:0000313" key="2">
    <source>
        <dbReference type="Proteomes" id="UP000053095"/>
    </source>
</evidence>
<gene>
    <name evidence="1" type="ORF">TCE0_060f19158</name>
</gene>
<sequence>MTFVFWIDARTRARFEQCFQDIAERYKVRCRFENTANIVNLVLRWLENQLEGNWVLVFDGVGDAENAEFLARHVPTHAWRTCGSVIVTTRSEEVALKFVPKKEDVVVLDPMDEAHALKLLGRKLDMPFDSIEDAKKLVAALEYIPLAIVQAAAYINRAKPPCSLRQYLDKLKEVSSKSIVSDPDGERFNQDVTLKPPILSTWNISFDYLWHNRPSATDLLSLMSCADHQIIPDFLVRFSAETITEVDDTDDTVSQKDERNEMGLTRFSTLPTFGKDIRLLSDFSLITASAETFDMAEPVQLATQAWLKSRGQLDRWGQEFVYRMDAVFPYQDDENITWDLPRILLPHAPTILAYRPTDKLLLNRWSNLAARAGRYALITANLVDAKRLLEAALEAQGSTLGLTHNASFDTTGNLSTVYVRLKEESKLRYLWKQSLDSSLEVLGAGHPRTRTIMDCLAKVYYIQHRWEDTEVLQKQLIESSEASLGAAHPKTLEARDWLANIWERQDRLVEAEALWKELIETLKDSRGREHADVLEKSRELALFYYRHGRWTDTEAVQVSVMNTCRRVLGTGHQLTLNTMRDLAITYRRRGRQMNAIALLFLAIWLRKDSLGRCHPNTKADFELMREWNPQFTWAMVPSRAATLSDTMVNHGV</sequence>
<dbReference type="InterPro" id="IPR011990">
    <property type="entry name" value="TPR-like_helical_dom_sf"/>
</dbReference>
<organism evidence="1 2">
    <name type="scientific">Talaromyces pinophilus</name>
    <name type="common">Penicillium pinophilum</name>
    <dbReference type="NCBI Taxonomy" id="128442"/>
    <lineage>
        <taxon>Eukaryota</taxon>
        <taxon>Fungi</taxon>
        <taxon>Dikarya</taxon>
        <taxon>Ascomycota</taxon>
        <taxon>Pezizomycotina</taxon>
        <taxon>Eurotiomycetes</taxon>
        <taxon>Eurotiomycetidae</taxon>
        <taxon>Eurotiales</taxon>
        <taxon>Trichocomaceae</taxon>
        <taxon>Talaromyces</taxon>
        <taxon>Talaromyces sect. Talaromyces</taxon>
    </lineage>
</organism>
<dbReference type="Gene3D" id="3.40.50.300">
    <property type="entry name" value="P-loop containing nucleotide triphosphate hydrolases"/>
    <property type="match status" value="1"/>
</dbReference>
<dbReference type="Pfam" id="PF13374">
    <property type="entry name" value="TPR_10"/>
    <property type="match status" value="1"/>
</dbReference>
<dbReference type="InterPro" id="IPR053137">
    <property type="entry name" value="NLR-like"/>
</dbReference>
<comment type="caution">
    <text evidence="1">The sequence shown here is derived from an EMBL/GenBank/DDBJ whole genome shotgun (WGS) entry which is preliminary data.</text>
</comment>
<accession>A0A6V8HPI6</accession>
<dbReference type="PANTHER" id="PTHR46082">
    <property type="entry name" value="ATP/GTP-BINDING PROTEIN-RELATED"/>
    <property type="match status" value="1"/>
</dbReference>
<keyword evidence="2" id="KW-1185">Reference proteome</keyword>
<dbReference type="AlphaFoldDB" id="A0A6V8HPI6"/>